<evidence type="ECO:0000313" key="2">
    <source>
        <dbReference type="Proteomes" id="UP000770717"/>
    </source>
</evidence>
<name>A0A8J6F740_ELECQ</name>
<comment type="caution">
    <text evidence="1">The sequence shown here is derived from an EMBL/GenBank/DDBJ whole genome shotgun (WGS) entry which is preliminary data.</text>
</comment>
<protein>
    <submittedName>
        <fullName evidence="1">Uncharacterized protein</fullName>
    </submittedName>
</protein>
<accession>A0A8J6F740</accession>
<dbReference type="Proteomes" id="UP000770717">
    <property type="component" value="Unassembled WGS sequence"/>
</dbReference>
<keyword evidence="2" id="KW-1185">Reference proteome</keyword>
<organism evidence="1 2">
    <name type="scientific">Eleutherodactylus coqui</name>
    <name type="common">Puerto Rican coqui</name>
    <dbReference type="NCBI Taxonomy" id="57060"/>
    <lineage>
        <taxon>Eukaryota</taxon>
        <taxon>Metazoa</taxon>
        <taxon>Chordata</taxon>
        <taxon>Craniata</taxon>
        <taxon>Vertebrata</taxon>
        <taxon>Euteleostomi</taxon>
        <taxon>Amphibia</taxon>
        <taxon>Batrachia</taxon>
        <taxon>Anura</taxon>
        <taxon>Neobatrachia</taxon>
        <taxon>Hyloidea</taxon>
        <taxon>Eleutherodactylidae</taxon>
        <taxon>Eleutherodactylinae</taxon>
        <taxon>Eleutherodactylus</taxon>
        <taxon>Eleutherodactylus</taxon>
    </lineage>
</organism>
<sequence>MAHLPGHTAIWNHCNSKSRTPGTHRHRRVGALFMLVIYTSSVHIEICIFTGTYVHHWRTAALYNHICRQAANCVSVSRRASRWVTWCRRHMPNPFAASLCMPCMDPLPT</sequence>
<gene>
    <name evidence="1" type="ORF">GDO78_011437</name>
</gene>
<reference evidence="1" key="1">
    <citation type="thesis" date="2020" institute="ProQuest LLC" country="789 East Eisenhower Parkway, Ann Arbor, MI, USA">
        <title>Comparative Genomics and Chromosome Evolution.</title>
        <authorList>
            <person name="Mudd A.B."/>
        </authorList>
    </citation>
    <scope>NUCLEOTIDE SEQUENCE</scope>
    <source>
        <strain evidence="1">HN-11 Male</strain>
        <tissue evidence="1">Kidney and liver</tissue>
    </source>
</reference>
<evidence type="ECO:0000313" key="1">
    <source>
        <dbReference type="EMBL" id="KAG9482792.1"/>
    </source>
</evidence>
<dbReference type="AlphaFoldDB" id="A0A8J6F740"/>
<proteinExistence type="predicted"/>
<dbReference type="EMBL" id="WNTK01000006">
    <property type="protein sequence ID" value="KAG9482792.1"/>
    <property type="molecule type" value="Genomic_DNA"/>
</dbReference>